<organism evidence="1 2">
    <name type="scientific">Trichophyton equinum (strain ATCC MYA-4606 / CBS 127.97)</name>
    <name type="common">Horse ringworm fungus</name>
    <dbReference type="NCBI Taxonomy" id="559882"/>
    <lineage>
        <taxon>Eukaryota</taxon>
        <taxon>Fungi</taxon>
        <taxon>Dikarya</taxon>
        <taxon>Ascomycota</taxon>
        <taxon>Pezizomycotina</taxon>
        <taxon>Eurotiomycetes</taxon>
        <taxon>Eurotiomycetidae</taxon>
        <taxon>Onygenales</taxon>
        <taxon>Arthrodermataceae</taxon>
        <taxon>Trichophyton</taxon>
    </lineage>
</organism>
<dbReference type="EMBL" id="DS995733">
    <property type="protein sequence ID" value="EGE04408.1"/>
    <property type="molecule type" value="Genomic_DNA"/>
</dbReference>
<keyword evidence="2" id="KW-1185">Reference proteome</keyword>
<dbReference type="AlphaFoldDB" id="F2PR90"/>
<dbReference type="VEuPathDB" id="FungiDB:TEQG_03610"/>
<sequence length="110" mass="12569">MLFFDVDNEMAARKQSLSEVQRVTNSTNNGLEVEVSNIVHSFESWNCSIVRRFSYEADERSAGRIVPDFDGVDFLINPALDDNNGMYMKFAFSLVKIYFDFLMHGSGQQP</sequence>
<evidence type="ECO:0000313" key="1">
    <source>
        <dbReference type="EMBL" id="EGE04408.1"/>
    </source>
</evidence>
<protein>
    <submittedName>
        <fullName evidence="1">Uncharacterized protein</fullName>
    </submittedName>
</protein>
<evidence type="ECO:0000313" key="2">
    <source>
        <dbReference type="Proteomes" id="UP000009169"/>
    </source>
</evidence>
<gene>
    <name evidence="1" type="ORF">TEQG_03610</name>
</gene>
<reference evidence="2" key="1">
    <citation type="journal article" date="2012" name="MBio">
        <title>Comparative genome analysis of Trichophyton rubrum and related dermatophytes reveals candidate genes involved in infection.</title>
        <authorList>
            <person name="Martinez D.A."/>
            <person name="Oliver B.G."/>
            <person name="Graeser Y."/>
            <person name="Goldberg J.M."/>
            <person name="Li W."/>
            <person name="Martinez-Rossi N.M."/>
            <person name="Monod M."/>
            <person name="Shelest E."/>
            <person name="Barton R.C."/>
            <person name="Birch E."/>
            <person name="Brakhage A.A."/>
            <person name="Chen Z."/>
            <person name="Gurr S.J."/>
            <person name="Heiman D."/>
            <person name="Heitman J."/>
            <person name="Kosti I."/>
            <person name="Rossi A."/>
            <person name="Saif S."/>
            <person name="Samalova M."/>
            <person name="Saunders C.W."/>
            <person name="Shea T."/>
            <person name="Summerbell R.C."/>
            <person name="Xu J."/>
            <person name="Young S."/>
            <person name="Zeng Q."/>
            <person name="Birren B.W."/>
            <person name="Cuomo C.A."/>
            <person name="White T.C."/>
        </authorList>
    </citation>
    <scope>NUCLEOTIDE SEQUENCE [LARGE SCALE GENOMIC DNA]</scope>
    <source>
        <strain evidence="2">ATCC MYA-4606 / CBS 127.97</strain>
    </source>
</reference>
<proteinExistence type="predicted"/>
<name>F2PR90_TRIEC</name>
<dbReference type="HOGENOM" id="CLU_2172850_0_0_1"/>
<dbReference type="Proteomes" id="UP000009169">
    <property type="component" value="Unassembled WGS sequence"/>
</dbReference>
<accession>F2PR90</accession>